<sequence>MAEIPVERKTSGFPWWLIPLLLLLLLLPLIWYCSRNTAVVDNTNGNANRTVIATNANNSVGNARNTSNVAVVANTGNANASINANANAAFNEEERIRQANERARLEMEKFYPNGTV</sequence>
<gene>
    <name evidence="2" type="ORF">AVDCRST_MAG74-687</name>
</gene>
<accession>A0A6J4NIM0</accession>
<evidence type="ECO:0000313" key="2">
    <source>
        <dbReference type="EMBL" id="CAA9386009.1"/>
    </source>
</evidence>
<organism evidence="2">
    <name type="scientific">uncultured Pyrinomonadaceae bacterium</name>
    <dbReference type="NCBI Taxonomy" id="2283094"/>
    <lineage>
        <taxon>Bacteria</taxon>
        <taxon>Pseudomonadati</taxon>
        <taxon>Acidobacteriota</taxon>
        <taxon>Blastocatellia</taxon>
        <taxon>Blastocatellales</taxon>
        <taxon>Pyrinomonadaceae</taxon>
        <taxon>environmental samples</taxon>
    </lineage>
</organism>
<name>A0A6J4NIM0_9BACT</name>
<dbReference type="EMBL" id="CADCUR010000052">
    <property type="protein sequence ID" value="CAA9386009.1"/>
    <property type="molecule type" value="Genomic_DNA"/>
</dbReference>
<keyword evidence="1" id="KW-0812">Transmembrane</keyword>
<evidence type="ECO:0000256" key="1">
    <source>
        <dbReference type="SAM" id="Phobius"/>
    </source>
</evidence>
<keyword evidence="1" id="KW-1133">Transmembrane helix</keyword>
<protein>
    <submittedName>
        <fullName evidence="2">Uncharacterized protein</fullName>
    </submittedName>
</protein>
<proteinExistence type="predicted"/>
<dbReference type="AlphaFoldDB" id="A0A6J4NIM0"/>
<feature type="transmembrane region" description="Helical" evidence="1">
    <location>
        <begin position="12"/>
        <end position="32"/>
    </location>
</feature>
<keyword evidence="1" id="KW-0472">Membrane</keyword>
<reference evidence="2" key="1">
    <citation type="submission" date="2020-02" db="EMBL/GenBank/DDBJ databases">
        <authorList>
            <person name="Meier V. D."/>
        </authorList>
    </citation>
    <scope>NUCLEOTIDE SEQUENCE</scope>
    <source>
        <strain evidence="2">AVDCRST_MAG74</strain>
    </source>
</reference>